<sequence>MPRVAEERRTLSGMKISRGSPSISYILFADDTLIFCKVGVAEATTILRILEDYELASGQKVDMGKCVVSFEKRTRIQDRSAVLEVLNMVEVQDQGKYLRLPSHIGRTNKEVFRFVCNKVEERVKEWKGKLLSQAVKEVLIKYVALTIPNYVMN</sequence>
<protein>
    <recommendedName>
        <fullName evidence="3">Reverse transcriptase</fullName>
    </recommendedName>
</protein>
<evidence type="ECO:0000313" key="1">
    <source>
        <dbReference type="EMBL" id="GAA0168863.1"/>
    </source>
</evidence>
<dbReference type="AlphaFoldDB" id="A0AAV3QYW8"/>
<evidence type="ECO:0000313" key="2">
    <source>
        <dbReference type="Proteomes" id="UP001454036"/>
    </source>
</evidence>
<dbReference type="PANTHER" id="PTHR33116">
    <property type="entry name" value="REVERSE TRANSCRIPTASE ZINC-BINDING DOMAIN-CONTAINING PROTEIN-RELATED-RELATED"/>
    <property type="match status" value="1"/>
</dbReference>
<accession>A0AAV3QYW8</accession>
<keyword evidence="2" id="KW-1185">Reference proteome</keyword>
<dbReference type="EMBL" id="BAABME010023804">
    <property type="protein sequence ID" value="GAA0168863.1"/>
    <property type="molecule type" value="Genomic_DNA"/>
</dbReference>
<dbReference type="PANTHER" id="PTHR33116:SF86">
    <property type="entry name" value="REVERSE TRANSCRIPTASE DOMAIN-CONTAINING PROTEIN"/>
    <property type="match status" value="1"/>
</dbReference>
<gene>
    <name evidence="1" type="ORF">LIER_40656</name>
</gene>
<comment type="caution">
    <text evidence="1">The sequence shown here is derived from an EMBL/GenBank/DDBJ whole genome shotgun (WGS) entry which is preliminary data.</text>
</comment>
<proteinExistence type="predicted"/>
<dbReference type="Proteomes" id="UP001454036">
    <property type="component" value="Unassembled WGS sequence"/>
</dbReference>
<evidence type="ECO:0008006" key="3">
    <source>
        <dbReference type="Google" id="ProtNLM"/>
    </source>
</evidence>
<organism evidence="1 2">
    <name type="scientific">Lithospermum erythrorhizon</name>
    <name type="common">Purple gromwell</name>
    <name type="synonym">Lithospermum officinale var. erythrorhizon</name>
    <dbReference type="NCBI Taxonomy" id="34254"/>
    <lineage>
        <taxon>Eukaryota</taxon>
        <taxon>Viridiplantae</taxon>
        <taxon>Streptophyta</taxon>
        <taxon>Embryophyta</taxon>
        <taxon>Tracheophyta</taxon>
        <taxon>Spermatophyta</taxon>
        <taxon>Magnoliopsida</taxon>
        <taxon>eudicotyledons</taxon>
        <taxon>Gunneridae</taxon>
        <taxon>Pentapetalae</taxon>
        <taxon>asterids</taxon>
        <taxon>lamiids</taxon>
        <taxon>Boraginales</taxon>
        <taxon>Boraginaceae</taxon>
        <taxon>Boraginoideae</taxon>
        <taxon>Lithospermeae</taxon>
        <taxon>Lithospermum</taxon>
    </lineage>
</organism>
<name>A0AAV3QYW8_LITER</name>
<reference evidence="1 2" key="1">
    <citation type="submission" date="2024-01" db="EMBL/GenBank/DDBJ databases">
        <title>The complete chloroplast genome sequence of Lithospermum erythrorhizon: insights into the phylogenetic relationship among Boraginaceae species and the maternal lineages of purple gromwells.</title>
        <authorList>
            <person name="Okada T."/>
            <person name="Watanabe K."/>
        </authorList>
    </citation>
    <scope>NUCLEOTIDE SEQUENCE [LARGE SCALE GENOMIC DNA]</scope>
</reference>